<proteinExistence type="inferred from homology"/>
<name>A0A853EWV5_9MICO</name>
<dbReference type="EMBL" id="JACBYE010000030">
    <property type="protein sequence ID" value="NYS94284.1"/>
    <property type="molecule type" value="Genomic_DNA"/>
</dbReference>
<dbReference type="InterPro" id="IPR051393">
    <property type="entry name" value="ABC_transporter_permease"/>
</dbReference>
<keyword evidence="5 7" id="KW-1133">Transmembrane helix</keyword>
<gene>
    <name evidence="10" type="ORF">HZZ10_12235</name>
</gene>
<evidence type="ECO:0000256" key="4">
    <source>
        <dbReference type="ARBA" id="ARBA00022692"/>
    </source>
</evidence>
<keyword evidence="6 7" id="KW-0472">Membrane</keyword>
<evidence type="ECO:0000259" key="9">
    <source>
        <dbReference type="PROSITE" id="PS50928"/>
    </source>
</evidence>
<dbReference type="PANTHER" id="PTHR30193">
    <property type="entry name" value="ABC TRANSPORTER PERMEASE PROTEIN"/>
    <property type="match status" value="1"/>
</dbReference>
<feature type="transmembrane region" description="Helical" evidence="7">
    <location>
        <begin position="128"/>
        <end position="149"/>
    </location>
</feature>
<reference evidence="10 11" key="1">
    <citation type="submission" date="2020-07" db="EMBL/GenBank/DDBJ databases">
        <title>MOT database genomes.</title>
        <authorList>
            <person name="Joseph S."/>
            <person name="Aduse-Opoku J."/>
            <person name="Hashim A."/>
            <person name="Wade W."/>
            <person name="Curtis M."/>
        </authorList>
    </citation>
    <scope>NUCLEOTIDE SEQUENCE [LARGE SCALE GENOMIC DNA]</scope>
    <source>
        <strain evidence="10 11">DSM 100099</strain>
    </source>
</reference>
<dbReference type="RefSeq" id="WP_179913722.1">
    <property type="nucleotide sequence ID" value="NZ_JACBYE010000030.1"/>
</dbReference>
<feature type="region of interest" description="Disordered" evidence="8">
    <location>
        <begin position="1"/>
        <end position="25"/>
    </location>
</feature>
<dbReference type="Gene3D" id="1.10.3720.10">
    <property type="entry name" value="MetI-like"/>
    <property type="match status" value="1"/>
</dbReference>
<evidence type="ECO:0000256" key="6">
    <source>
        <dbReference type="ARBA" id="ARBA00023136"/>
    </source>
</evidence>
<evidence type="ECO:0000256" key="3">
    <source>
        <dbReference type="ARBA" id="ARBA00022475"/>
    </source>
</evidence>
<dbReference type="SUPFAM" id="SSF161098">
    <property type="entry name" value="MetI-like"/>
    <property type="match status" value="1"/>
</dbReference>
<dbReference type="GO" id="GO:0055085">
    <property type="term" value="P:transmembrane transport"/>
    <property type="evidence" value="ECO:0007669"/>
    <property type="project" value="InterPro"/>
</dbReference>
<keyword evidence="11" id="KW-1185">Reference proteome</keyword>
<dbReference type="PROSITE" id="PS50928">
    <property type="entry name" value="ABC_TM1"/>
    <property type="match status" value="1"/>
</dbReference>
<feature type="domain" description="ABC transmembrane type-1" evidence="9">
    <location>
        <begin position="91"/>
        <end position="302"/>
    </location>
</feature>
<feature type="transmembrane region" description="Helical" evidence="7">
    <location>
        <begin position="219"/>
        <end position="240"/>
    </location>
</feature>
<dbReference type="PANTHER" id="PTHR30193:SF37">
    <property type="entry name" value="INNER MEMBRANE ABC TRANSPORTER PERMEASE PROTEIN YCJO"/>
    <property type="match status" value="1"/>
</dbReference>
<evidence type="ECO:0000256" key="8">
    <source>
        <dbReference type="SAM" id="MobiDB-lite"/>
    </source>
</evidence>
<keyword evidence="3" id="KW-1003">Cell membrane</keyword>
<feature type="compositionally biased region" description="Low complexity" evidence="8">
    <location>
        <begin position="1"/>
        <end position="19"/>
    </location>
</feature>
<evidence type="ECO:0000256" key="2">
    <source>
        <dbReference type="ARBA" id="ARBA00022448"/>
    </source>
</evidence>
<dbReference type="InterPro" id="IPR035906">
    <property type="entry name" value="MetI-like_sf"/>
</dbReference>
<evidence type="ECO:0000256" key="5">
    <source>
        <dbReference type="ARBA" id="ARBA00022989"/>
    </source>
</evidence>
<dbReference type="Proteomes" id="UP000561011">
    <property type="component" value="Unassembled WGS sequence"/>
</dbReference>
<evidence type="ECO:0000313" key="10">
    <source>
        <dbReference type="EMBL" id="NYS94284.1"/>
    </source>
</evidence>
<keyword evidence="2 7" id="KW-0813">Transport</keyword>
<feature type="transmembrane region" description="Helical" evidence="7">
    <location>
        <begin position="33"/>
        <end position="54"/>
    </location>
</feature>
<evidence type="ECO:0000313" key="11">
    <source>
        <dbReference type="Proteomes" id="UP000561011"/>
    </source>
</evidence>
<feature type="transmembrane region" description="Helical" evidence="7">
    <location>
        <begin position="90"/>
        <end position="116"/>
    </location>
</feature>
<sequence length="313" mass="34478">MTTSSTAPARAPRATTSRAAARRRPGTSRISRTFYWMVLPAVLLFFVLHTIPVLNGVFFSMTNYAGYGEWDFTWFTNYVNLFKDDQVLNAYAFTFGFALVSTVLVNVIALAIAIGLNSRIKFRTGLRGIFFIPNILSILVIGYVFNYLFSNSLPEIASRLGIDALSTSILANPDLAWVGIVILAVWQAAAFNIIIYLAGLQTIPGELYEGASLDGASTWRKFTSITFPLIGPFFTINMVLSLKNFLQVFDHIMALTAGGPGTSTQSVSLLIYRGGFQGGEYAYQTANAVIFLVVIVLISVLQLRVLQRREASF</sequence>
<feature type="transmembrane region" description="Helical" evidence="7">
    <location>
        <begin position="281"/>
        <end position="303"/>
    </location>
</feature>
<accession>A0A853EWV5</accession>
<comment type="subcellular location">
    <subcellularLocation>
        <location evidence="1 7">Cell membrane</location>
        <topology evidence="1 7">Multi-pass membrane protein</topology>
    </subcellularLocation>
</comment>
<feature type="transmembrane region" description="Helical" evidence="7">
    <location>
        <begin position="175"/>
        <end position="198"/>
    </location>
</feature>
<evidence type="ECO:0000256" key="7">
    <source>
        <dbReference type="RuleBase" id="RU363032"/>
    </source>
</evidence>
<dbReference type="AlphaFoldDB" id="A0A853EWV5"/>
<organism evidence="10 11">
    <name type="scientific">Sanguibacter inulinus</name>
    <dbReference type="NCBI Taxonomy" id="60922"/>
    <lineage>
        <taxon>Bacteria</taxon>
        <taxon>Bacillati</taxon>
        <taxon>Actinomycetota</taxon>
        <taxon>Actinomycetes</taxon>
        <taxon>Micrococcales</taxon>
        <taxon>Sanguibacteraceae</taxon>
        <taxon>Sanguibacter</taxon>
    </lineage>
</organism>
<dbReference type="CDD" id="cd06261">
    <property type="entry name" value="TM_PBP2"/>
    <property type="match status" value="1"/>
</dbReference>
<dbReference type="Pfam" id="PF00528">
    <property type="entry name" value="BPD_transp_1"/>
    <property type="match status" value="1"/>
</dbReference>
<dbReference type="GO" id="GO:0005886">
    <property type="term" value="C:plasma membrane"/>
    <property type="evidence" value="ECO:0007669"/>
    <property type="project" value="UniProtKB-SubCell"/>
</dbReference>
<comment type="caution">
    <text evidence="10">The sequence shown here is derived from an EMBL/GenBank/DDBJ whole genome shotgun (WGS) entry which is preliminary data.</text>
</comment>
<dbReference type="InterPro" id="IPR000515">
    <property type="entry name" value="MetI-like"/>
</dbReference>
<keyword evidence="4 7" id="KW-0812">Transmembrane</keyword>
<protein>
    <submittedName>
        <fullName evidence="10">Sugar ABC transporter permease</fullName>
    </submittedName>
</protein>
<evidence type="ECO:0000256" key="1">
    <source>
        <dbReference type="ARBA" id="ARBA00004651"/>
    </source>
</evidence>
<comment type="similarity">
    <text evidence="7">Belongs to the binding-protein-dependent transport system permease family.</text>
</comment>